<protein>
    <submittedName>
        <fullName evidence="1">Uncharacterized protein</fullName>
    </submittedName>
</protein>
<organism evidence="1 2">
    <name type="scientific">Avena sativa</name>
    <name type="common">Oat</name>
    <dbReference type="NCBI Taxonomy" id="4498"/>
    <lineage>
        <taxon>Eukaryota</taxon>
        <taxon>Viridiplantae</taxon>
        <taxon>Streptophyta</taxon>
        <taxon>Embryophyta</taxon>
        <taxon>Tracheophyta</taxon>
        <taxon>Spermatophyta</taxon>
        <taxon>Magnoliopsida</taxon>
        <taxon>Liliopsida</taxon>
        <taxon>Poales</taxon>
        <taxon>Poaceae</taxon>
        <taxon>BOP clade</taxon>
        <taxon>Pooideae</taxon>
        <taxon>Poodae</taxon>
        <taxon>Poeae</taxon>
        <taxon>Poeae Chloroplast Group 1 (Aveneae type)</taxon>
        <taxon>Aveninae</taxon>
        <taxon>Avena</taxon>
    </lineage>
</organism>
<name>A0ACD5UWL9_AVESA</name>
<dbReference type="EnsemblPlants" id="AVESA.00010b.r2.2CG0321590.1">
    <property type="protein sequence ID" value="AVESA.00010b.r2.2CG0321590.1.CDS"/>
    <property type="gene ID" value="AVESA.00010b.r2.2CG0321590"/>
</dbReference>
<accession>A0ACD5UWL9</accession>
<reference evidence="1" key="2">
    <citation type="submission" date="2025-09" db="UniProtKB">
        <authorList>
            <consortium name="EnsemblPlants"/>
        </authorList>
    </citation>
    <scope>IDENTIFICATION</scope>
</reference>
<sequence length="1007" mass="111053">MGSFLPWGSLSLVLVLFLLLQSMLQLSYGCSKEERAVLLDIRSSLMRMRSLMAPDSWGEDDHNCCLWERVKCNNSTQRVSHLDLSSVYVTPDGDGSWYLNSTVFSVFHELHYLDLSYNSPCSLSLEGLVGLAKLRYLDLSGTMSGVGFPEFIGEIISLEVLVLNDNNMIGGLPSAAVKKFRNLRQLNMTHNRFDGNLPESLFSRPHLKTLDLSRNSFGGKIPISSSSGRISLEVLDLSSNYFNGTLPVAAFRNIRNLNLLGNQFSGFLPVSLFALPHLKFLDLSYNNFEGRFPVSLSSEAVPLEVLNLHGNNMSGTLPSERAFENLQNLRELYLSSNKFTGNIPTFLFSLPHIELLNLSTNFLGGQIINPSLNLSFSLKSLRFSQNILGGRISFIWLANLTKLEEIDLSDNANLVVDINVPGWTPLFQLNQLLLSGCDLDKNIIAEPHFLRTQRHLEVLDLSNNNLSGSMPNWLFTKEAKLQVLNLGNNSLTGPLDPIWHTQSSLQIINIHMNHVTGHLPANISSIFPSLLVLDFSDNSLFGQIPTSLCEISFMGFLDLSNNKLSGEVPPCVFTNYPMLITLRVSNNKLGGVVFGGMSNLSIELELFLDGNEFVGTVPRDLSGEDLSVIDLHDNKLSGKLDTSLWNMSSLLVLNLAGNRMIGEIHPAICGLRSLRLLDISSNNFTGSVPNCGFMLLHFVNLSWNSLSGDISLLIPNASRLIALDITHNQFTGNLHWVHYLDNIRLLSLGGNKFEGQITPNLCKLLYLRIIDLSHNRLSGSLPACIGNISFIGATDDQIFQPVHEVISDSYSSLYALSGFSFATKGNIYTYGRSFFVSMSGIDLSANMLDGDIPWELGSLKHIKSLNLSYNFFVGPIPATLGDMEEIESLDLSHNELSGLIPQQLTQLSSLGVFSVAYNNLSGCIPNSGQLGSFGMESYLANTNLHKITQGNMCTAPSTDPVPEEDWGETLGDPVLYVVTAATFVLAFWATVGFSFCHPYGRSVMLKL</sequence>
<keyword evidence="2" id="KW-1185">Reference proteome</keyword>
<dbReference type="Proteomes" id="UP001732700">
    <property type="component" value="Chromosome 2C"/>
</dbReference>
<evidence type="ECO:0000313" key="2">
    <source>
        <dbReference type="Proteomes" id="UP001732700"/>
    </source>
</evidence>
<reference evidence="1" key="1">
    <citation type="submission" date="2021-05" db="EMBL/GenBank/DDBJ databases">
        <authorList>
            <person name="Scholz U."/>
            <person name="Mascher M."/>
            <person name="Fiebig A."/>
        </authorList>
    </citation>
    <scope>NUCLEOTIDE SEQUENCE [LARGE SCALE GENOMIC DNA]</scope>
</reference>
<evidence type="ECO:0000313" key="1">
    <source>
        <dbReference type="EnsemblPlants" id="AVESA.00010b.r2.2CG0321590.1.CDS"/>
    </source>
</evidence>
<proteinExistence type="predicted"/>